<keyword evidence="2" id="KW-1185">Reference proteome</keyword>
<comment type="caution">
    <text evidence="1">The sequence shown here is derived from an EMBL/GenBank/DDBJ whole genome shotgun (WGS) entry which is preliminary data.</text>
</comment>
<sequence length="182" mass="21338">MCVNIQPLETGFQRERERVCTLWWMPSAMVMTLGSMIQYQGRKPGSESDVFNEWKPVFPLIPTWKTISVNLIVTCDKSKARHRSFSSASENQGYKMNSFSCHRLMPSDTSVINPQFHEQSVEKVTYSILSIVMSTFDHMNKTFKILLCIQLEKEQKNKPIHLNLWYWKSNSHLQNKPKARHR</sequence>
<reference evidence="1 2" key="1">
    <citation type="submission" date="2021-06" db="EMBL/GenBank/DDBJ databases">
        <title>Caerostris extrusa draft genome.</title>
        <authorList>
            <person name="Kono N."/>
            <person name="Arakawa K."/>
        </authorList>
    </citation>
    <scope>NUCLEOTIDE SEQUENCE [LARGE SCALE GENOMIC DNA]</scope>
</reference>
<dbReference type="EMBL" id="BPLR01010881">
    <property type="protein sequence ID" value="GIY42664.1"/>
    <property type="molecule type" value="Genomic_DNA"/>
</dbReference>
<evidence type="ECO:0000313" key="1">
    <source>
        <dbReference type="EMBL" id="GIY42664.1"/>
    </source>
</evidence>
<proteinExistence type="predicted"/>
<gene>
    <name evidence="1" type="ORF">CEXT_388671</name>
</gene>
<dbReference type="Proteomes" id="UP001054945">
    <property type="component" value="Unassembled WGS sequence"/>
</dbReference>
<name>A0AAV4T907_CAEEX</name>
<dbReference type="AlphaFoldDB" id="A0AAV4T907"/>
<accession>A0AAV4T907</accession>
<organism evidence="1 2">
    <name type="scientific">Caerostris extrusa</name>
    <name type="common">Bark spider</name>
    <name type="synonym">Caerostris bankana</name>
    <dbReference type="NCBI Taxonomy" id="172846"/>
    <lineage>
        <taxon>Eukaryota</taxon>
        <taxon>Metazoa</taxon>
        <taxon>Ecdysozoa</taxon>
        <taxon>Arthropoda</taxon>
        <taxon>Chelicerata</taxon>
        <taxon>Arachnida</taxon>
        <taxon>Araneae</taxon>
        <taxon>Araneomorphae</taxon>
        <taxon>Entelegynae</taxon>
        <taxon>Araneoidea</taxon>
        <taxon>Araneidae</taxon>
        <taxon>Caerostris</taxon>
    </lineage>
</organism>
<evidence type="ECO:0000313" key="2">
    <source>
        <dbReference type="Proteomes" id="UP001054945"/>
    </source>
</evidence>
<protein>
    <submittedName>
        <fullName evidence="1">Uncharacterized protein</fullName>
    </submittedName>
</protein>